<accession>A0ABQ7FS10</accession>
<evidence type="ECO:0000313" key="3">
    <source>
        <dbReference type="Proteomes" id="UP000815325"/>
    </source>
</evidence>
<sequence>MWLSVICVRRVTVLQAPVVLKLCRRCGSRAGVTASSSRLQVHVIECDMCVARNCATSACSLEAVWKVWQQS</sequence>
<name>A0ABQ7FS10_DUNSA</name>
<evidence type="ECO:0000313" key="2">
    <source>
        <dbReference type="EMBL" id="KAF5825294.1"/>
    </source>
</evidence>
<reference evidence="2" key="1">
    <citation type="submission" date="2017-08" db="EMBL/GenBank/DDBJ databases">
        <authorList>
            <person name="Polle J.E."/>
            <person name="Barry K."/>
            <person name="Cushman J."/>
            <person name="Schmutz J."/>
            <person name="Tran D."/>
            <person name="Hathwaick L.T."/>
            <person name="Yim W.C."/>
            <person name="Jenkins J."/>
            <person name="Mckie-Krisberg Z.M."/>
            <person name="Prochnik S."/>
            <person name="Lindquist E."/>
            <person name="Dockter R.B."/>
            <person name="Adam C."/>
            <person name="Molina H."/>
            <person name="Bunkerborg J."/>
            <person name="Jin E."/>
            <person name="Buchheim M."/>
            <person name="Magnuson J."/>
        </authorList>
    </citation>
    <scope>NUCLEOTIDE SEQUENCE</scope>
    <source>
        <strain evidence="2">CCAP 19/18</strain>
    </source>
</reference>
<keyword evidence="3" id="KW-1185">Reference proteome</keyword>
<feature type="chain" id="PRO_5046304573" description="Encoded protein" evidence="1">
    <location>
        <begin position="16"/>
        <end position="71"/>
    </location>
</feature>
<protein>
    <recommendedName>
        <fullName evidence="4">Encoded protein</fullName>
    </recommendedName>
</protein>
<keyword evidence="1" id="KW-0732">Signal</keyword>
<proteinExistence type="predicted"/>
<evidence type="ECO:0008006" key="4">
    <source>
        <dbReference type="Google" id="ProtNLM"/>
    </source>
</evidence>
<dbReference type="Proteomes" id="UP000815325">
    <property type="component" value="Unassembled WGS sequence"/>
</dbReference>
<organism evidence="2 3">
    <name type="scientific">Dunaliella salina</name>
    <name type="common">Green alga</name>
    <name type="synonym">Protococcus salinus</name>
    <dbReference type="NCBI Taxonomy" id="3046"/>
    <lineage>
        <taxon>Eukaryota</taxon>
        <taxon>Viridiplantae</taxon>
        <taxon>Chlorophyta</taxon>
        <taxon>core chlorophytes</taxon>
        <taxon>Chlorophyceae</taxon>
        <taxon>CS clade</taxon>
        <taxon>Chlamydomonadales</taxon>
        <taxon>Dunaliellaceae</taxon>
        <taxon>Dunaliella</taxon>
    </lineage>
</organism>
<dbReference type="EMBL" id="MU073986">
    <property type="protein sequence ID" value="KAF5825294.1"/>
    <property type="molecule type" value="Genomic_DNA"/>
</dbReference>
<gene>
    <name evidence="2" type="ORF">DUNSADRAFT_12039</name>
</gene>
<feature type="signal peptide" evidence="1">
    <location>
        <begin position="1"/>
        <end position="15"/>
    </location>
</feature>
<comment type="caution">
    <text evidence="2">The sequence shown here is derived from an EMBL/GenBank/DDBJ whole genome shotgun (WGS) entry which is preliminary data.</text>
</comment>
<evidence type="ECO:0000256" key="1">
    <source>
        <dbReference type="SAM" id="SignalP"/>
    </source>
</evidence>